<dbReference type="GO" id="GO:0000398">
    <property type="term" value="P:mRNA splicing, via spliceosome"/>
    <property type="evidence" value="ECO:0007669"/>
    <property type="project" value="TreeGrafter"/>
</dbReference>
<reference evidence="3" key="2">
    <citation type="journal article" date="2007" name="PLoS Biol.">
        <title>Survey sequencing and comparative analysis of the elephant shark (Callorhinchus milii) genome.</title>
        <authorList>
            <person name="Venkatesh B."/>
            <person name="Kirkness E.F."/>
            <person name="Loh Y.H."/>
            <person name="Halpern A.L."/>
            <person name="Lee A.P."/>
            <person name="Johnson J."/>
            <person name="Dandona N."/>
            <person name="Viswanathan L.D."/>
            <person name="Tay A."/>
            <person name="Venter J.C."/>
            <person name="Strausberg R.L."/>
            <person name="Brenner S."/>
        </authorList>
    </citation>
    <scope>NUCLEOTIDE SEQUENCE [LARGE SCALE GENOMIC DNA]</scope>
</reference>
<dbReference type="PANTHER" id="PTHR31809:SF0">
    <property type="entry name" value="BUD13 HOMOLOG"/>
    <property type="match status" value="1"/>
</dbReference>
<feature type="compositionally biased region" description="Low complexity" evidence="1">
    <location>
        <begin position="293"/>
        <end position="304"/>
    </location>
</feature>
<sequence length="363" mass="40115">MSPFPRWRQGLTAGVTRPLPRWRCRSRARLLWGRVIGGLAMAAVSKEEYLKRYLCDGEAPAGKKKKKVKVMKTGGMRIVDDDVTWKNLMQVKNEEERECEEEDEAPLVVEFIDERPEIVRRIEEFRSSSKWKILADENESEPPLHTGSALPDAGESARIAKGDNPPLDRKTSDFSPPRRGRHDSPELSPEKRAGERSQHSGSADPSPSRTRQNCDDFSVVSKKSHFSSDSLSGLGSDSDLSPPRKGRNPSPDSNSAAARKRSSVKAGEREGRSAAAPRCRHDSDSDLSPPRKGSGYSSDSDLSPPGGGMPNLTFHPRGVDTSLIEEETAEPRVLVERYRRRSTTTTTCIYTVLSRGESASTGQ</sequence>
<evidence type="ECO:0000313" key="2">
    <source>
        <dbReference type="Ensembl" id="ENSCMIP00000000209.1"/>
    </source>
</evidence>
<dbReference type="AlphaFoldDB" id="A0A4W3GQ29"/>
<dbReference type="GO" id="GO:0003723">
    <property type="term" value="F:RNA binding"/>
    <property type="evidence" value="ECO:0007669"/>
    <property type="project" value="TreeGrafter"/>
</dbReference>
<protein>
    <submittedName>
        <fullName evidence="2">BUD13 homolog</fullName>
    </submittedName>
</protein>
<dbReference type="InterPro" id="IPR051112">
    <property type="entry name" value="CWC26_splicing_factor"/>
</dbReference>
<feature type="compositionally biased region" description="Polar residues" evidence="1">
    <location>
        <begin position="199"/>
        <end position="211"/>
    </location>
</feature>
<feature type="region of interest" description="Disordered" evidence="1">
    <location>
        <begin position="137"/>
        <end position="331"/>
    </location>
</feature>
<dbReference type="GO" id="GO:0005684">
    <property type="term" value="C:U2-type spliceosomal complex"/>
    <property type="evidence" value="ECO:0007669"/>
    <property type="project" value="TreeGrafter"/>
</dbReference>
<feature type="compositionally biased region" description="Basic and acidic residues" evidence="1">
    <location>
        <begin position="182"/>
        <end position="198"/>
    </location>
</feature>
<dbReference type="GeneTree" id="ENSGT00390000014500"/>
<dbReference type="InParanoid" id="A0A4W3GQ29"/>
<feature type="compositionally biased region" description="Low complexity" evidence="1">
    <location>
        <begin position="216"/>
        <end position="241"/>
    </location>
</feature>
<evidence type="ECO:0000256" key="1">
    <source>
        <dbReference type="SAM" id="MobiDB-lite"/>
    </source>
</evidence>
<dbReference type="Ensembl" id="ENSCMIT00000000237.1">
    <property type="protein sequence ID" value="ENSCMIP00000000209.1"/>
    <property type="gene ID" value="ENSCMIG00000000157.1"/>
</dbReference>
<dbReference type="GO" id="GO:0070274">
    <property type="term" value="C:RES complex"/>
    <property type="evidence" value="ECO:0007669"/>
    <property type="project" value="TreeGrafter"/>
</dbReference>
<dbReference type="Proteomes" id="UP000314986">
    <property type="component" value="Unassembled WGS sequence"/>
</dbReference>
<dbReference type="STRING" id="7868.ENSCMIP00000000209"/>
<feature type="compositionally biased region" description="Basic and acidic residues" evidence="1">
    <location>
        <begin position="158"/>
        <end position="172"/>
    </location>
</feature>
<accession>A0A4W3GQ29</accession>
<dbReference type="PANTHER" id="PTHR31809">
    <property type="entry name" value="BUD13 HOMOLOG"/>
    <property type="match status" value="1"/>
</dbReference>
<evidence type="ECO:0000313" key="3">
    <source>
        <dbReference type="Proteomes" id="UP000314986"/>
    </source>
</evidence>
<reference evidence="2" key="5">
    <citation type="submission" date="2025-09" db="UniProtKB">
        <authorList>
            <consortium name="Ensembl"/>
        </authorList>
    </citation>
    <scope>IDENTIFICATION</scope>
</reference>
<name>A0A4W3GQ29_CALMI</name>
<organism evidence="2 3">
    <name type="scientific">Callorhinchus milii</name>
    <name type="common">Ghost shark</name>
    <dbReference type="NCBI Taxonomy" id="7868"/>
    <lineage>
        <taxon>Eukaryota</taxon>
        <taxon>Metazoa</taxon>
        <taxon>Chordata</taxon>
        <taxon>Craniata</taxon>
        <taxon>Vertebrata</taxon>
        <taxon>Chondrichthyes</taxon>
        <taxon>Holocephali</taxon>
        <taxon>Chimaeriformes</taxon>
        <taxon>Callorhinchidae</taxon>
        <taxon>Callorhinchus</taxon>
    </lineage>
</organism>
<dbReference type="OMA" id="INHRENR"/>
<proteinExistence type="predicted"/>
<reference evidence="2" key="4">
    <citation type="submission" date="2025-08" db="UniProtKB">
        <authorList>
            <consortium name="Ensembl"/>
        </authorList>
    </citation>
    <scope>IDENTIFICATION</scope>
</reference>
<reference evidence="3" key="1">
    <citation type="journal article" date="2006" name="Science">
        <title>Ancient noncoding elements conserved in the human genome.</title>
        <authorList>
            <person name="Venkatesh B."/>
            <person name="Kirkness E.F."/>
            <person name="Loh Y.H."/>
            <person name="Halpern A.L."/>
            <person name="Lee A.P."/>
            <person name="Johnson J."/>
            <person name="Dandona N."/>
            <person name="Viswanathan L.D."/>
            <person name="Tay A."/>
            <person name="Venter J.C."/>
            <person name="Strausberg R.L."/>
            <person name="Brenner S."/>
        </authorList>
    </citation>
    <scope>NUCLEOTIDE SEQUENCE [LARGE SCALE GENOMIC DNA]</scope>
</reference>
<reference evidence="3" key="3">
    <citation type="journal article" date="2014" name="Nature">
        <title>Elephant shark genome provides unique insights into gnathostome evolution.</title>
        <authorList>
            <consortium name="International Elephant Shark Genome Sequencing Consortium"/>
            <person name="Venkatesh B."/>
            <person name="Lee A.P."/>
            <person name="Ravi V."/>
            <person name="Maurya A.K."/>
            <person name="Lian M.M."/>
            <person name="Swann J.B."/>
            <person name="Ohta Y."/>
            <person name="Flajnik M.F."/>
            <person name="Sutoh Y."/>
            <person name="Kasahara M."/>
            <person name="Hoon S."/>
            <person name="Gangu V."/>
            <person name="Roy S.W."/>
            <person name="Irimia M."/>
            <person name="Korzh V."/>
            <person name="Kondrychyn I."/>
            <person name="Lim Z.W."/>
            <person name="Tay B.H."/>
            <person name="Tohari S."/>
            <person name="Kong K.W."/>
            <person name="Ho S."/>
            <person name="Lorente-Galdos B."/>
            <person name="Quilez J."/>
            <person name="Marques-Bonet T."/>
            <person name="Raney B.J."/>
            <person name="Ingham P.W."/>
            <person name="Tay A."/>
            <person name="Hillier L.W."/>
            <person name="Minx P."/>
            <person name="Boehm T."/>
            <person name="Wilson R.K."/>
            <person name="Brenner S."/>
            <person name="Warren W.C."/>
        </authorList>
    </citation>
    <scope>NUCLEOTIDE SEQUENCE [LARGE SCALE GENOMIC DNA]</scope>
</reference>
<keyword evidence="3" id="KW-1185">Reference proteome</keyword>